<evidence type="ECO:0000313" key="7">
    <source>
        <dbReference type="Proteomes" id="UP000199119"/>
    </source>
</evidence>
<dbReference type="NCBIfam" id="NF001325">
    <property type="entry name" value="PRK00259.1-3"/>
    <property type="match status" value="1"/>
</dbReference>
<sequence>MKLLIDFFPIILFFVAFKVWGIYVATGVTIAATVAQIAYLRIKHGKVEPMQWVSLGVIVVFGGATLLAHNDTFIKWKPTVLYWLMAAALVLGQLLFRKNLIRSVMGSQMQLPDPVWRTLQWSWAGFFSVMGLINLWVAYHFDTDTWVNFKLFGGMGLMVVFVVLQALYISRFLKEGAADEAGTPATKDAQP</sequence>
<dbReference type="GO" id="GO:0005886">
    <property type="term" value="C:plasma membrane"/>
    <property type="evidence" value="ECO:0007669"/>
    <property type="project" value="UniProtKB-SubCell"/>
</dbReference>
<dbReference type="NCBIfam" id="TIGR00997">
    <property type="entry name" value="ispZ"/>
    <property type="match status" value="1"/>
</dbReference>
<feature type="transmembrane region" description="Helical" evidence="5">
    <location>
        <begin position="80"/>
        <end position="97"/>
    </location>
</feature>
<dbReference type="EMBL" id="FONX01000004">
    <property type="protein sequence ID" value="SFE67459.1"/>
    <property type="molecule type" value="Genomic_DNA"/>
</dbReference>
<comment type="subcellular location">
    <subcellularLocation>
        <location evidence="5">Cell inner membrane</location>
        <topology evidence="5">Multi-pass membrane protein</topology>
    </subcellularLocation>
</comment>
<dbReference type="Pfam" id="PF04279">
    <property type="entry name" value="IspA"/>
    <property type="match status" value="1"/>
</dbReference>
<comment type="function">
    <text evidence="5">Plays a role in cell envelope biogenesis, maintenance of cell envelope integrity and membrane homeostasis.</text>
</comment>
<dbReference type="HAMAP" id="MF_00189">
    <property type="entry name" value="YciB"/>
    <property type="match status" value="1"/>
</dbReference>
<keyword evidence="4 5" id="KW-0472">Membrane</keyword>
<keyword evidence="7" id="KW-1185">Reference proteome</keyword>
<reference evidence="7" key="1">
    <citation type="submission" date="2016-10" db="EMBL/GenBank/DDBJ databases">
        <authorList>
            <person name="Varghese N."/>
            <person name="Submissions S."/>
        </authorList>
    </citation>
    <scope>NUCLEOTIDE SEQUENCE [LARGE SCALE GENOMIC DNA]</scope>
    <source>
        <strain evidence="7">DSM 27981</strain>
    </source>
</reference>
<protein>
    <recommendedName>
        <fullName evidence="5">Inner membrane-spanning protein YciB</fullName>
    </recommendedName>
</protein>
<dbReference type="PANTHER" id="PTHR36917:SF1">
    <property type="entry name" value="INNER MEMBRANE-SPANNING PROTEIN YCIB"/>
    <property type="match status" value="1"/>
</dbReference>
<feature type="transmembrane region" description="Helical" evidence="5">
    <location>
        <begin position="20"/>
        <end position="40"/>
    </location>
</feature>
<dbReference type="InterPro" id="IPR006008">
    <property type="entry name" value="YciB"/>
</dbReference>
<dbReference type="PANTHER" id="PTHR36917">
    <property type="entry name" value="INTRACELLULAR SEPTATION PROTEIN A-RELATED"/>
    <property type="match status" value="1"/>
</dbReference>
<feature type="transmembrane region" description="Helical" evidence="5">
    <location>
        <begin position="151"/>
        <end position="169"/>
    </location>
</feature>
<keyword evidence="5" id="KW-0997">Cell inner membrane</keyword>
<evidence type="ECO:0000256" key="2">
    <source>
        <dbReference type="ARBA" id="ARBA00022692"/>
    </source>
</evidence>
<evidence type="ECO:0000256" key="5">
    <source>
        <dbReference type="HAMAP-Rule" id="MF_00189"/>
    </source>
</evidence>
<accession>A0A1I2CGG0</accession>
<keyword evidence="2 5" id="KW-0812">Transmembrane</keyword>
<evidence type="ECO:0000256" key="4">
    <source>
        <dbReference type="ARBA" id="ARBA00023136"/>
    </source>
</evidence>
<proteinExistence type="inferred from homology"/>
<keyword evidence="3 5" id="KW-1133">Transmembrane helix</keyword>
<gene>
    <name evidence="5" type="primary">yciB</name>
    <name evidence="6" type="ORF">SAMN04489711_10483</name>
</gene>
<comment type="similarity">
    <text evidence="5">Belongs to the YciB family.</text>
</comment>
<name>A0A1I2CGG0_9BURK</name>
<feature type="transmembrane region" description="Helical" evidence="5">
    <location>
        <begin position="118"/>
        <end position="139"/>
    </location>
</feature>
<evidence type="ECO:0000256" key="1">
    <source>
        <dbReference type="ARBA" id="ARBA00022475"/>
    </source>
</evidence>
<dbReference type="AlphaFoldDB" id="A0A1I2CGG0"/>
<feature type="transmembrane region" description="Helical" evidence="5">
    <location>
        <begin position="52"/>
        <end position="68"/>
    </location>
</feature>
<organism evidence="6 7">
    <name type="scientific">Paracidovorax wautersii</name>
    <dbReference type="NCBI Taxonomy" id="1177982"/>
    <lineage>
        <taxon>Bacteria</taxon>
        <taxon>Pseudomonadati</taxon>
        <taxon>Pseudomonadota</taxon>
        <taxon>Betaproteobacteria</taxon>
        <taxon>Burkholderiales</taxon>
        <taxon>Comamonadaceae</taxon>
        <taxon>Paracidovorax</taxon>
    </lineage>
</organism>
<evidence type="ECO:0000313" key="6">
    <source>
        <dbReference type="EMBL" id="SFE67459.1"/>
    </source>
</evidence>
<dbReference type="Proteomes" id="UP000199119">
    <property type="component" value="Unassembled WGS sequence"/>
</dbReference>
<dbReference type="STRING" id="1177982.SAMN04489711_10483"/>
<evidence type="ECO:0000256" key="3">
    <source>
        <dbReference type="ARBA" id="ARBA00022989"/>
    </source>
</evidence>
<dbReference type="OrthoDB" id="9788219at2"/>
<keyword evidence="1 5" id="KW-1003">Cell membrane</keyword>
<dbReference type="RefSeq" id="WP_092939031.1">
    <property type="nucleotide sequence ID" value="NZ_FONX01000004.1"/>
</dbReference>